<keyword evidence="7" id="KW-1185">Reference proteome</keyword>
<dbReference type="InterPro" id="IPR006059">
    <property type="entry name" value="SBP"/>
</dbReference>
<dbReference type="PIRSF" id="PIRSF019574">
    <property type="entry name" value="Periplasmic_polyamine_BP"/>
    <property type="match status" value="1"/>
</dbReference>
<keyword evidence="2 5" id="KW-0813">Transport</keyword>
<keyword evidence="4 5" id="KW-0574">Periplasm</keyword>
<dbReference type="RefSeq" id="WP_275823533.1">
    <property type="nucleotide sequence ID" value="NZ_JARHUD010000007.1"/>
</dbReference>
<reference evidence="6 7" key="1">
    <citation type="submission" date="2023-03" db="EMBL/GenBank/DDBJ databases">
        <title>Fodinicurvata sp. CAU 1616 isolated from sea sendiment.</title>
        <authorList>
            <person name="Kim W."/>
        </authorList>
    </citation>
    <scope>NUCLEOTIDE SEQUENCE [LARGE SCALE GENOMIC DNA]</scope>
    <source>
        <strain evidence="6 7">CAU 1616</strain>
    </source>
</reference>
<comment type="subcellular location">
    <subcellularLocation>
        <location evidence="1 5">Periplasm</location>
    </subcellularLocation>
</comment>
<evidence type="ECO:0000256" key="3">
    <source>
        <dbReference type="ARBA" id="ARBA00022729"/>
    </source>
</evidence>
<sequence length="356" mass="39581">MTLGLAGGLAGAQAQDTVNVYNWSDYIAEDTIANFEAETGIKVNYDVYDSNSVVEAKLLAGSSGYDVVVPTAVPYLARQIEAGIYQKLDRSKIPNWDNLDSTLLRPVGELADPGNEHAAIYMWGTNGFGYNVKMIEERMPDAPVDSYAMLFEPEVVEKFADCGIAFLDDASEVFPVLLHYLGHDPYDEDPDNLAEAEERMMELRPHIRYFHSSQYINDLANGEICVAYGWSGDVFQARDRAAEAGQGVEIEYTIPSEGTILWYDMLAIPADAPNPDGAHAFINYLLDPEVMADITDYVVYANAVPASLDHVDPEIAEDPAVFPTDEVKERLFSAEVITPRFERLRTRAWTRVRTGQ</sequence>
<protein>
    <recommendedName>
        <fullName evidence="5">Putrescine-binding periplasmic protein</fullName>
    </recommendedName>
</protein>
<dbReference type="InterPro" id="IPR001188">
    <property type="entry name" value="Sperm_putr-bd"/>
</dbReference>
<evidence type="ECO:0000313" key="6">
    <source>
        <dbReference type="EMBL" id="MDF2096774.1"/>
    </source>
</evidence>
<comment type="similarity">
    <text evidence="5">Belongs to the bacterial solute-binding protein PotD/PotF family.</text>
</comment>
<dbReference type="Pfam" id="PF13416">
    <property type="entry name" value="SBP_bac_8"/>
    <property type="match status" value="1"/>
</dbReference>
<dbReference type="PANTHER" id="PTHR30222">
    <property type="entry name" value="SPERMIDINE/PUTRESCINE-BINDING PERIPLASMIC PROTEIN"/>
    <property type="match status" value="1"/>
</dbReference>
<evidence type="ECO:0000256" key="5">
    <source>
        <dbReference type="PIRNR" id="PIRNR019574"/>
    </source>
</evidence>
<organism evidence="6 7">
    <name type="scientific">Aquibaculum arenosum</name>
    <dbReference type="NCBI Taxonomy" id="3032591"/>
    <lineage>
        <taxon>Bacteria</taxon>
        <taxon>Pseudomonadati</taxon>
        <taxon>Pseudomonadota</taxon>
        <taxon>Alphaproteobacteria</taxon>
        <taxon>Rhodospirillales</taxon>
        <taxon>Rhodovibrionaceae</taxon>
        <taxon>Aquibaculum</taxon>
    </lineage>
</organism>
<evidence type="ECO:0000256" key="4">
    <source>
        <dbReference type="ARBA" id="ARBA00022764"/>
    </source>
</evidence>
<dbReference type="EMBL" id="JARHUD010000007">
    <property type="protein sequence ID" value="MDF2096774.1"/>
    <property type="molecule type" value="Genomic_DNA"/>
</dbReference>
<evidence type="ECO:0000256" key="1">
    <source>
        <dbReference type="ARBA" id="ARBA00004418"/>
    </source>
</evidence>
<keyword evidence="3" id="KW-0732">Signal</keyword>
<dbReference type="PANTHER" id="PTHR30222:SF12">
    <property type="entry name" value="NORSPERMIDINE SENSOR"/>
    <property type="match status" value="1"/>
</dbReference>
<accession>A0ABT5YRD2</accession>
<dbReference type="PRINTS" id="PR00909">
    <property type="entry name" value="SPERMDNBNDNG"/>
</dbReference>
<gene>
    <name evidence="6" type="ORF">P2G67_12385</name>
</gene>
<dbReference type="SUPFAM" id="SSF53850">
    <property type="entry name" value="Periplasmic binding protein-like II"/>
    <property type="match status" value="1"/>
</dbReference>
<dbReference type="CDD" id="cd13659">
    <property type="entry name" value="PBP2_PotF"/>
    <property type="match status" value="1"/>
</dbReference>
<evidence type="ECO:0000313" key="7">
    <source>
        <dbReference type="Proteomes" id="UP001215503"/>
    </source>
</evidence>
<dbReference type="Gene3D" id="3.40.190.10">
    <property type="entry name" value="Periplasmic binding protein-like II"/>
    <property type="match status" value="2"/>
</dbReference>
<evidence type="ECO:0000256" key="2">
    <source>
        <dbReference type="ARBA" id="ARBA00022448"/>
    </source>
</evidence>
<name>A0ABT5YRD2_9PROT</name>
<dbReference type="Proteomes" id="UP001215503">
    <property type="component" value="Unassembled WGS sequence"/>
</dbReference>
<proteinExistence type="inferred from homology"/>
<comment type="caution">
    <text evidence="6">The sequence shown here is derived from an EMBL/GenBank/DDBJ whole genome shotgun (WGS) entry which is preliminary data.</text>
</comment>
<comment type="function">
    <text evidence="5">Required for the activity of the bacterial periplasmic transport system of putrescine.</text>
</comment>